<evidence type="ECO:0000313" key="4">
    <source>
        <dbReference type="Proteomes" id="UP001152797"/>
    </source>
</evidence>
<evidence type="ECO:0000256" key="1">
    <source>
        <dbReference type="SAM" id="SignalP"/>
    </source>
</evidence>
<reference evidence="2" key="1">
    <citation type="submission" date="2022-10" db="EMBL/GenBank/DDBJ databases">
        <authorList>
            <person name="Chen Y."/>
            <person name="Dougan E. K."/>
            <person name="Chan C."/>
            <person name="Rhodes N."/>
            <person name="Thang M."/>
        </authorList>
    </citation>
    <scope>NUCLEOTIDE SEQUENCE</scope>
</reference>
<organism evidence="2">
    <name type="scientific">Cladocopium goreaui</name>
    <dbReference type="NCBI Taxonomy" id="2562237"/>
    <lineage>
        <taxon>Eukaryota</taxon>
        <taxon>Sar</taxon>
        <taxon>Alveolata</taxon>
        <taxon>Dinophyceae</taxon>
        <taxon>Suessiales</taxon>
        <taxon>Symbiodiniaceae</taxon>
        <taxon>Cladocopium</taxon>
    </lineage>
</organism>
<gene>
    <name evidence="2" type="ORF">C1SCF055_LOCUS21264</name>
</gene>
<protein>
    <submittedName>
        <fullName evidence="2">Uncharacterized protein</fullName>
    </submittedName>
</protein>
<sequence>QNLHRGIAVGPTLVSGCFGVLWHCHLASSVWVLNGVLNGLAVREAEGSRPSIVYEFYGPAGQKLLKKRPKKMRQIQQDI</sequence>
<name>A0A9P1CMZ6_9DINO</name>
<proteinExistence type="predicted"/>
<feature type="non-terminal residue" evidence="2">
    <location>
        <position position="1"/>
    </location>
</feature>
<dbReference type="EMBL" id="CAMXCT010001978">
    <property type="protein sequence ID" value="CAI3994629.1"/>
    <property type="molecule type" value="Genomic_DNA"/>
</dbReference>
<evidence type="ECO:0000313" key="2">
    <source>
        <dbReference type="EMBL" id="CAI3994629.1"/>
    </source>
</evidence>
<evidence type="ECO:0000313" key="3">
    <source>
        <dbReference type="EMBL" id="CAL4781941.1"/>
    </source>
</evidence>
<reference evidence="3 4" key="2">
    <citation type="submission" date="2024-05" db="EMBL/GenBank/DDBJ databases">
        <authorList>
            <person name="Chen Y."/>
            <person name="Shah S."/>
            <person name="Dougan E. K."/>
            <person name="Thang M."/>
            <person name="Chan C."/>
        </authorList>
    </citation>
    <scope>NUCLEOTIDE SEQUENCE [LARGE SCALE GENOMIC DNA]</scope>
</reference>
<keyword evidence="1" id="KW-0732">Signal</keyword>
<accession>A0A9P1CMZ6</accession>
<dbReference type="EMBL" id="CAMXCT020001978">
    <property type="protein sequence ID" value="CAL1148004.1"/>
    <property type="molecule type" value="Genomic_DNA"/>
</dbReference>
<feature type="chain" id="PRO_5043270674" evidence="1">
    <location>
        <begin position="30"/>
        <end position="79"/>
    </location>
</feature>
<dbReference type="EMBL" id="CAMXCT030001978">
    <property type="protein sequence ID" value="CAL4781941.1"/>
    <property type="molecule type" value="Genomic_DNA"/>
</dbReference>
<keyword evidence="4" id="KW-1185">Reference proteome</keyword>
<feature type="signal peptide" evidence="1">
    <location>
        <begin position="1"/>
        <end position="29"/>
    </location>
</feature>
<comment type="caution">
    <text evidence="2">The sequence shown here is derived from an EMBL/GenBank/DDBJ whole genome shotgun (WGS) entry which is preliminary data.</text>
</comment>
<dbReference type="Proteomes" id="UP001152797">
    <property type="component" value="Unassembled WGS sequence"/>
</dbReference>
<dbReference type="AlphaFoldDB" id="A0A9P1CMZ6"/>